<evidence type="ECO:0000313" key="5">
    <source>
        <dbReference type="EMBL" id="UNK44959.1"/>
    </source>
</evidence>
<proteinExistence type="predicted"/>
<dbReference type="InterPro" id="IPR001296">
    <property type="entry name" value="Glyco_trans_1"/>
</dbReference>
<keyword evidence="1" id="KW-0328">Glycosyltransferase</keyword>
<dbReference type="PANTHER" id="PTHR12526:SF630">
    <property type="entry name" value="GLYCOSYLTRANSFERASE"/>
    <property type="match status" value="1"/>
</dbReference>
<evidence type="ECO:0000259" key="3">
    <source>
        <dbReference type="Pfam" id="PF00534"/>
    </source>
</evidence>
<dbReference type="Proteomes" id="UP000829069">
    <property type="component" value="Chromosome"/>
</dbReference>
<feature type="domain" description="Glycosyl transferase family 1" evidence="3">
    <location>
        <begin position="201"/>
        <end position="348"/>
    </location>
</feature>
<reference evidence="5 6" key="1">
    <citation type="submission" date="2022-03" db="EMBL/GenBank/DDBJ databases">
        <title>Isotopic signatures of nitrous oxide derived from detoxification processes.</title>
        <authorList>
            <person name="Behrendt U."/>
            <person name="Buchen C."/>
            <person name="Well R."/>
            <person name="Ulrich A."/>
            <person name="Rohe L."/>
            <person name="Kolb S."/>
            <person name="Schloter M."/>
            <person name="Horn M.A."/>
            <person name="Augustin J."/>
        </authorList>
    </citation>
    <scope>NUCLEOTIDE SEQUENCE [LARGE SCALE GENOMIC DNA]</scope>
    <source>
        <strain evidence="5 6">S4-C24</strain>
    </source>
</reference>
<protein>
    <submittedName>
        <fullName evidence="5">Glycosyltransferase</fullName>
    </submittedName>
</protein>
<feature type="domain" description="Glycosyltransferase subfamily 4-like N-terminal" evidence="4">
    <location>
        <begin position="21"/>
        <end position="184"/>
    </location>
</feature>
<dbReference type="PANTHER" id="PTHR12526">
    <property type="entry name" value="GLYCOSYLTRANSFERASE"/>
    <property type="match status" value="1"/>
</dbReference>
<gene>
    <name evidence="5" type="ORF">MNQ99_13485</name>
</gene>
<dbReference type="Pfam" id="PF00534">
    <property type="entry name" value="Glycos_transf_1"/>
    <property type="match status" value="1"/>
</dbReference>
<dbReference type="InterPro" id="IPR028098">
    <property type="entry name" value="Glyco_trans_4-like_N"/>
</dbReference>
<evidence type="ECO:0000256" key="2">
    <source>
        <dbReference type="ARBA" id="ARBA00022679"/>
    </source>
</evidence>
<name>A0ABY3WB49_9MICC</name>
<dbReference type="Gene3D" id="3.40.50.2000">
    <property type="entry name" value="Glycogen Phosphorylase B"/>
    <property type="match status" value="2"/>
</dbReference>
<dbReference type="CDD" id="cd03811">
    <property type="entry name" value="GT4_GT28_WabH-like"/>
    <property type="match status" value="1"/>
</dbReference>
<organism evidence="5 6">
    <name type="scientific">Arthrobacter sulfonylureivorans</name>
    <dbReference type="NCBI Taxonomy" id="2486855"/>
    <lineage>
        <taxon>Bacteria</taxon>
        <taxon>Bacillati</taxon>
        <taxon>Actinomycetota</taxon>
        <taxon>Actinomycetes</taxon>
        <taxon>Micrococcales</taxon>
        <taxon>Micrococcaceae</taxon>
        <taxon>Arthrobacter</taxon>
    </lineage>
</organism>
<accession>A0ABY3WB49</accession>
<dbReference type="Pfam" id="PF13439">
    <property type="entry name" value="Glyco_transf_4"/>
    <property type="match status" value="1"/>
</dbReference>
<dbReference type="RefSeq" id="WP_241913280.1">
    <property type="nucleotide sequence ID" value="NZ_CP093326.1"/>
</dbReference>
<evidence type="ECO:0000313" key="6">
    <source>
        <dbReference type="Proteomes" id="UP000829069"/>
    </source>
</evidence>
<sequence length="388" mass="41936">MTSIDHPLHVLVAHPSADLYGSDRVLLETVQALLERGHRVAVALPRPGPLVDELIRRGALVEFCPTLVLRRSLLSLSGLLRLAGEGVYGFWAGMRVIRRYRPDVLYVNTVAVPLWPLLGRLSRVPTVTHVHEAERHTPRRLQLATALPLLLADRIVANSRFTADTLAHVLPALRGQARVVYNGVPGPAGPRQARTALDGGLRVAYVGRLSHRKGPDLAVEAVARLRERGVAATLAIVGAAVPGYEDYEHALRSRVRELGLGGEVLFHGFQPNPWDILADADAAVVPSRLDESFGNTAVEAVLACRPLVASSVPGLREAAGHYASAQFTAPDDAAALANALERVAVDWEHFRAAAVADADAALERHAPHRYRHSIAEVIAGTAGPRRRR</sequence>
<dbReference type="EMBL" id="CP093326">
    <property type="protein sequence ID" value="UNK44959.1"/>
    <property type="molecule type" value="Genomic_DNA"/>
</dbReference>
<evidence type="ECO:0000256" key="1">
    <source>
        <dbReference type="ARBA" id="ARBA00022676"/>
    </source>
</evidence>
<keyword evidence="6" id="KW-1185">Reference proteome</keyword>
<evidence type="ECO:0000259" key="4">
    <source>
        <dbReference type="Pfam" id="PF13439"/>
    </source>
</evidence>
<dbReference type="SUPFAM" id="SSF53756">
    <property type="entry name" value="UDP-Glycosyltransferase/glycogen phosphorylase"/>
    <property type="match status" value="1"/>
</dbReference>
<keyword evidence="2" id="KW-0808">Transferase</keyword>